<organism evidence="8 9">
    <name type="scientific">Candidatus Falkowbacteria bacterium GW2011_GWA2_39_24</name>
    <dbReference type="NCBI Taxonomy" id="1618634"/>
    <lineage>
        <taxon>Bacteria</taxon>
        <taxon>Candidatus Falkowiibacteriota</taxon>
    </lineage>
</organism>
<evidence type="ECO:0000256" key="5">
    <source>
        <dbReference type="ARBA" id="ARBA00022917"/>
    </source>
</evidence>
<dbReference type="PANTHER" id="PTHR43381:SF5">
    <property type="entry name" value="TR-TYPE G DOMAIN-CONTAINING PROTEIN"/>
    <property type="match status" value="1"/>
</dbReference>
<comment type="caution">
    <text evidence="8">The sequence shown here is derived from an EMBL/GenBank/DDBJ whole genome shotgun (WGS) entry which is preliminary data.</text>
</comment>
<dbReference type="AlphaFoldDB" id="A0A0G0NQ00"/>
<evidence type="ECO:0000256" key="3">
    <source>
        <dbReference type="ARBA" id="ARBA00022540"/>
    </source>
</evidence>
<keyword evidence="6" id="KW-0342">GTP-binding</keyword>
<evidence type="ECO:0000313" key="9">
    <source>
        <dbReference type="Proteomes" id="UP000034048"/>
    </source>
</evidence>
<protein>
    <recommendedName>
        <fullName evidence="2">Translation initiation factor IF-2</fullName>
    </recommendedName>
</protein>
<dbReference type="SUPFAM" id="SSF50447">
    <property type="entry name" value="Translation proteins"/>
    <property type="match status" value="1"/>
</dbReference>
<dbReference type="Proteomes" id="UP000034048">
    <property type="component" value="Unassembled WGS sequence"/>
</dbReference>
<feature type="domain" description="Translation initiation factor IF- 2" evidence="7">
    <location>
        <begin position="2"/>
        <end position="82"/>
    </location>
</feature>
<dbReference type="InterPro" id="IPR015760">
    <property type="entry name" value="TIF_IF2"/>
</dbReference>
<dbReference type="InterPro" id="IPR023115">
    <property type="entry name" value="TIF_IF2_dom3"/>
</dbReference>
<dbReference type="GO" id="GO:0005737">
    <property type="term" value="C:cytoplasm"/>
    <property type="evidence" value="ECO:0007669"/>
    <property type="project" value="TreeGrafter"/>
</dbReference>
<dbReference type="FunFam" id="3.40.50.10050:FF:000001">
    <property type="entry name" value="Translation initiation factor IF-2"/>
    <property type="match status" value="1"/>
</dbReference>
<sequence>MGSAEAIEASLAKIDTFGVKIKILYRGLGNVTEGDVTRAESSHAKLIAFTVNISPQAEELAREKQVEVKSYQIIYELLNDLKEEIQILVKPDIKRVDLGRIKVLAIFKTGKKDQIIGGQVTKGLIKPHSFVEVMREGEFIAQGQLTQLQSGRQDVDQVEAGNDCGLQYEGKPLIKVGDALEVYQEEKIYHKVK</sequence>
<evidence type="ECO:0000256" key="1">
    <source>
        <dbReference type="ARBA" id="ARBA00007733"/>
    </source>
</evidence>
<dbReference type="Gene3D" id="3.40.50.10050">
    <property type="entry name" value="Translation initiation factor IF- 2, domain 3"/>
    <property type="match status" value="1"/>
</dbReference>
<dbReference type="GO" id="GO:0005525">
    <property type="term" value="F:GTP binding"/>
    <property type="evidence" value="ECO:0007669"/>
    <property type="project" value="UniProtKB-KW"/>
</dbReference>
<evidence type="ECO:0000256" key="6">
    <source>
        <dbReference type="ARBA" id="ARBA00023134"/>
    </source>
</evidence>
<gene>
    <name evidence="8" type="ORF">UT42_C0016G0005</name>
</gene>
<evidence type="ECO:0000313" key="8">
    <source>
        <dbReference type="EMBL" id="KKR14866.1"/>
    </source>
</evidence>
<evidence type="ECO:0000256" key="2">
    <source>
        <dbReference type="ARBA" id="ARBA00020675"/>
    </source>
</evidence>
<dbReference type="Pfam" id="PF11987">
    <property type="entry name" value="IF-2"/>
    <property type="match status" value="1"/>
</dbReference>
<dbReference type="FunFam" id="2.40.30.10:FF:000008">
    <property type="entry name" value="Translation initiation factor IF-2"/>
    <property type="match status" value="1"/>
</dbReference>
<proteinExistence type="inferred from homology"/>
<accession>A0A0G0NQ00</accession>
<reference evidence="8 9" key="1">
    <citation type="journal article" date="2015" name="Nature">
        <title>rRNA introns, odd ribosomes, and small enigmatic genomes across a large radiation of phyla.</title>
        <authorList>
            <person name="Brown C.T."/>
            <person name="Hug L.A."/>
            <person name="Thomas B.C."/>
            <person name="Sharon I."/>
            <person name="Castelle C.J."/>
            <person name="Singh A."/>
            <person name="Wilkins M.J."/>
            <person name="Williams K.H."/>
            <person name="Banfield J.F."/>
        </authorList>
    </citation>
    <scope>NUCLEOTIDE SEQUENCE [LARGE SCALE GENOMIC DNA]</scope>
</reference>
<keyword evidence="5" id="KW-0648">Protein biosynthesis</keyword>
<dbReference type="InterPro" id="IPR036925">
    <property type="entry name" value="TIF_IF2_dom3_sf"/>
</dbReference>
<keyword evidence="4" id="KW-0547">Nucleotide-binding</keyword>
<keyword evidence="3 8" id="KW-0396">Initiation factor</keyword>
<dbReference type="GO" id="GO:0003743">
    <property type="term" value="F:translation initiation factor activity"/>
    <property type="evidence" value="ECO:0007669"/>
    <property type="project" value="UniProtKB-KW"/>
</dbReference>
<dbReference type="InterPro" id="IPR009000">
    <property type="entry name" value="Transl_B-barrel_sf"/>
</dbReference>
<dbReference type="SUPFAM" id="SSF52156">
    <property type="entry name" value="Initiation factor IF2/eIF5b, domain 3"/>
    <property type="match status" value="1"/>
</dbReference>
<comment type="similarity">
    <text evidence="1">Belongs to the TRAFAC class translation factor GTPase superfamily. Classic translation factor GTPase family. IF-2 subfamily.</text>
</comment>
<dbReference type="PANTHER" id="PTHR43381">
    <property type="entry name" value="TRANSLATION INITIATION FACTOR IF-2-RELATED"/>
    <property type="match status" value="1"/>
</dbReference>
<name>A0A0G0NQ00_9BACT</name>
<dbReference type="Gene3D" id="2.40.30.10">
    <property type="entry name" value="Translation factors"/>
    <property type="match status" value="1"/>
</dbReference>
<dbReference type="EMBL" id="LBWS01000016">
    <property type="protein sequence ID" value="KKR14866.1"/>
    <property type="molecule type" value="Genomic_DNA"/>
</dbReference>
<evidence type="ECO:0000256" key="4">
    <source>
        <dbReference type="ARBA" id="ARBA00022741"/>
    </source>
</evidence>
<evidence type="ECO:0000259" key="7">
    <source>
        <dbReference type="Pfam" id="PF11987"/>
    </source>
</evidence>